<dbReference type="Proteomes" id="UP000463883">
    <property type="component" value="Chromosome"/>
</dbReference>
<dbReference type="AlphaFoldDB" id="A0A6P1MCI1"/>
<feature type="signal peptide" evidence="1">
    <location>
        <begin position="1"/>
        <end position="25"/>
    </location>
</feature>
<keyword evidence="3" id="KW-1185">Reference proteome</keyword>
<proteinExistence type="predicted"/>
<sequence length="253" mass="28237">MRFKFLGVTMLALMVLFIPTITVHATDTQESLTMQVEKITEDAHNKIIGENEIKSEDWIKFDVSELSAVSNGMFPNIPQEVGQKFIRLYYIGQIEEKYHKDEDFKPLFLINNDLQTAKVGFLHENGETTIIDINLNEIQANSMKELNRASYTVSGSCSLQKSTSGATYSVISSGKTTTSKKVDNVYCSITTYMNGTKLALTSNNANNASSVSVQYVTPPNQFPAQYEVQGTHFGFLGDSIVDYYSSYSKSFSN</sequence>
<evidence type="ECO:0000256" key="1">
    <source>
        <dbReference type="SAM" id="SignalP"/>
    </source>
</evidence>
<dbReference type="KEGG" id="amic:Ami3637_03715"/>
<dbReference type="RefSeq" id="WP_162361381.1">
    <property type="nucleotide sequence ID" value="NZ_CP047591.1"/>
</dbReference>
<evidence type="ECO:0000313" key="2">
    <source>
        <dbReference type="EMBL" id="QHI71607.1"/>
    </source>
</evidence>
<evidence type="ECO:0000313" key="3">
    <source>
        <dbReference type="Proteomes" id="UP000463883"/>
    </source>
</evidence>
<dbReference type="EMBL" id="CP047591">
    <property type="protein sequence ID" value="QHI71607.1"/>
    <property type="molecule type" value="Genomic_DNA"/>
</dbReference>
<protein>
    <submittedName>
        <fullName evidence="2">Uncharacterized protein</fullName>
    </submittedName>
</protein>
<reference evidence="2 3" key="1">
    <citation type="submission" date="2020-01" db="EMBL/GenBank/DDBJ databases">
        <title>Genomic analysis of Aminipila sp. CBA3637.</title>
        <authorList>
            <person name="Kim Y.B."/>
            <person name="Roh S.W."/>
        </authorList>
    </citation>
    <scope>NUCLEOTIDE SEQUENCE [LARGE SCALE GENOMIC DNA]</scope>
    <source>
        <strain evidence="2 3">CBA3637</strain>
    </source>
</reference>
<accession>A0A6P1MCI1</accession>
<organism evidence="2 3">
    <name type="scientific">Aminipila terrae</name>
    <dbReference type="NCBI Taxonomy" id="2697030"/>
    <lineage>
        <taxon>Bacteria</taxon>
        <taxon>Bacillati</taxon>
        <taxon>Bacillota</taxon>
        <taxon>Clostridia</taxon>
        <taxon>Peptostreptococcales</taxon>
        <taxon>Anaerovoracaceae</taxon>
        <taxon>Aminipila</taxon>
    </lineage>
</organism>
<gene>
    <name evidence="2" type="ORF">Ami3637_03715</name>
</gene>
<feature type="chain" id="PRO_5027048595" evidence="1">
    <location>
        <begin position="26"/>
        <end position="253"/>
    </location>
</feature>
<name>A0A6P1MCI1_9FIRM</name>
<keyword evidence="1" id="KW-0732">Signal</keyword>